<protein>
    <submittedName>
        <fullName evidence="2">PRTRC system ThiF family protein</fullName>
    </submittedName>
</protein>
<dbReference type="AlphaFoldDB" id="M4NE88"/>
<name>M4NE88_9GAMM</name>
<organism evidence="2 3">
    <name type="scientific">Rhodanobacter denitrificans</name>
    <dbReference type="NCBI Taxonomy" id="666685"/>
    <lineage>
        <taxon>Bacteria</taxon>
        <taxon>Pseudomonadati</taxon>
        <taxon>Pseudomonadota</taxon>
        <taxon>Gammaproteobacteria</taxon>
        <taxon>Lysobacterales</taxon>
        <taxon>Rhodanobacteraceae</taxon>
        <taxon>Rhodanobacter</taxon>
    </lineage>
</organism>
<keyword evidence="3" id="KW-1185">Reference proteome</keyword>
<dbReference type="HOGENOM" id="CLU_070016_0_0_6"/>
<dbReference type="OrthoDB" id="5298642at2"/>
<dbReference type="GO" id="GO:0008641">
    <property type="term" value="F:ubiquitin-like modifier activating enzyme activity"/>
    <property type="evidence" value="ECO:0007669"/>
    <property type="project" value="InterPro"/>
</dbReference>
<accession>M4NE88</accession>
<evidence type="ECO:0000313" key="3">
    <source>
        <dbReference type="Proteomes" id="UP000011859"/>
    </source>
</evidence>
<dbReference type="GeneID" id="72428660"/>
<dbReference type="Pfam" id="PF00899">
    <property type="entry name" value="ThiF"/>
    <property type="match status" value="1"/>
</dbReference>
<dbReference type="RefSeq" id="WP_015447774.1">
    <property type="nucleotide sequence ID" value="NC_020541.1"/>
</dbReference>
<feature type="domain" description="THIF-type NAD/FAD binding fold" evidence="1">
    <location>
        <begin position="18"/>
        <end position="216"/>
    </location>
</feature>
<proteinExistence type="predicted"/>
<dbReference type="Gene3D" id="3.40.50.720">
    <property type="entry name" value="NAD(P)-binding Rossmann-like Domain"/>
    <property type="match status" value="1"/>
</dbReference>
<dbReference type="InterPro" id="IPR022500">
    <property type="entry name" value="PRTRC_ThiF"/>
</dbReference>
<dbReference type="eggNOG" id="COG0476">
    <property type="taxonomic scope" value="Bacteria"/>
</dbReference>
<dbReference type="STRING" id="666685.R2APBS1_1926"/>
<sequence>MSAQRFPTPEAFLGDRPIRVLLAGAGGNGSMLADGLARLDCALRAQGHPGMAVTVYDDALVREANIGRQRFTHVDVGHPKATLLVHRLNGFYGVSWEAEVQRLPESPPRADLVIGCVDLGWYRHALGKANAKRQTDALYLDLGNGASRGQVFLGHLGQPQSGLRLPNIYDLYGDGLLTGDDGDLPSCSLAEALTRQRWSINPLVAQVALTMLDDLLHRGGLDVHGAYVRLDPLSVTSLPIDPEQWKLLGYQP</sequence>
<dbReference type="InterPro" id="IPR035985">
    <property type="entry name" value="Ubiquitin-activating_enz"/>
</dbReference>
<gene>
    <name evidence="2" type="ORF">R2APBS1_1926</name>
</gene>
<evidence type="ECO:0000313" key="2">
    <source>
        <dbReference type="EMBL" id="AGG89049.1"/>
    </source>
</evidence>
<evidence type="ECO:0000259" key="1">
    <source>
        <dbReference type="Pfam" id="PF00899"/>
    </source>
</evidence>
<dbReference type="EMBL" id="CP003470">
    <property type="protein sequence ID" value="AGG89049.1"/>
    <property type="molecule type" value="Genomic_DNA"/>
</dbReference>
<dbReference type="InterPro" id="IPR000594">
    <property type="entry name" value="ThiF_NAD_FAD-bd"/>
</dbReference>
<dbReference type="Proteomes" id="UP000011859">
    <property type="component" value="Chromosome"/>
</dbReference>
<dbReference type="SUPFAM" id="SSF69572">
    <property type="entry name" value="Activating enzymes of the ubiquitin-like proteins"/>
    <property type="match status" value="1"/>
</dbReference>
<dbReference type="KEGG" id="rhd:R2APBS1_1926"/>
<dbReference type="NCBIfam" id="TIGR03736">
    <property type="entry name" value="PRTRC_ThiF"/>
    <property type="match status" value="1"/>
</dbReference>
<reference evidence="2 3" key="1">
    <citation type="submission" date="2012-04" db="EMBL/GenBank/DDBJ databases">
        <title>Complete genome of Rhodanobacter sp. 2APBS1.</title>
        <authorList>
            <consortium name="US DOE Joint Genome Institute"/>
            <person name="Huntemann M."/>
            <person name="Wei C.-L."/>
            <person name="Han J."/>
            <person name="Detter J.C."/>
            <person name="Han C."/>
            <person name="Tapia R."/>
            <person name="Munk A.C.C."/>
            <person name="Chen A."/>
            <person name="Krypides N."/>
            <person name="Mavromatis K."/>
            <person name="Markowitz V."/>
            <person name="Szeto E."/>
            <person name="Ivanova N."/>
            <person name="Mikhailova N."/>
            <person name="Ovchinnikova G."/>
            <person name="Pagani I."/>
            <person name="Pati A."/>
            <person name="Goodwin L."/>
            <person name="Peters L."/>
            <person name="Pitluck S."/>
            <person name="Woyke T."/>
            <person name="Prakash O."/>
            <person name="Elkins J."/>
            <person name="Brown S."/>
            <person name="Palumbo A."/>
            <person name="Hemme C."/>
            <person name="Zhou J."/>
            <person name="Watson D."/>
            <person name="Jardine P."/>
            <person name="Kostka J."/>
            <person name="Green S."/>
        </authorList>
    </citation>
    <scope>NUCLEOTIDE SEQUENCE [LARGE SCALE GENOMIC DNA]</scope>
    <source>
        <strain evidence="2 3">2APBS1</strain>
    </source>
</reference>